<organism evidence="1 2">
    <name type="scientific">Hymenobacter ruricola</name>
    <dbReference type="NCBI Taxonomy" id="2791023"/>
    <lineage>
        <taxon>Bacteria</taxon>
        <taxon>Pseudomonadati</taxon>
        <taxon>Bacteroidota</taxon>
        <taxon>Cytophagia</taxon>
        <taxon>Cytophagales</taxon>
        <taxon>Hymenobacteraceae</taxon>
        <taxon>Hymenobacter</taxon>
    </lineage>
</organism>
<dbReference type="EMBL" id="JADQDM010000004">
    <property type="protein sequence ID" value="MBF9221447.1"/>
    <property type="molecule type" value="Genomic_DNA"/>
</dbReference>
<dbReference type="InterPro" id="IPR035986">
    <property type="entry name" value="PKD_dom_sf"/>
</dbReference>
<accession>A0ABS0I4C6</accession>
<protein>
    <submittedName>
        <fullName evidence="1">PKD domain-containing protein</fullName>
    </submittedName>
</protein>
<evidence type="ECO:0000313" key="1">
    <source>
        <dbReference type="EMBL" id="MBF9221447.1"/>
    </source>
</evidence>
<dbReference type="RefSeq" id="WP_196292912.1">
    <property type="nucleotide sequence ID" value="NZ_JADQDM010000004.1"/>
</dbReference>
<reference evidence="1 2" key="1">
    <citation type="submission" date="2020-11" db="EMBL/GenBank/DDBJ databases">
        <authorList>
            <person name="Kim M.K."/>
        </authorList>
    </citation>
    <scope>NUCLEOTIDE SEQUENCE [LARGE SCALE GENOMIC DNA]</scope>
    <source>
        <strain evidence="1 2">BT662</strain>
    </source>
</reference>
<dbReference type="SUPFAM" id="SSF49299">
    <property type="entry name" value="PKD domain"/>
    <property type="match status" value="1"/>
</dbReference>
<comment type="caution">
    <text evidence="1">The sequence shown here is derived from an EMBL/GenBank/DDBJ whole genome shotgun (WGS) entry which is preliminary data.</text>
</comment>
<dbReference type="InterPro" id="IPR013783">
    <property type="entry name" value="Ig-like_fold"/>
</dbReference>
<gene>
    <name evidence="1" type="ORF">I2H31_10055</name>
</gene>
<keyword evidence="2" id="KW-1185">Reference proteome</keyword>
<dbReference type="Proteomes" id="UP000618931">
    <property type="component" value="Unassembled WGS sequence"/>
</dbReference>
<evidence type="ECO:0000313" key="2">
    <source>
        <dbReference type="Proteomes" id="UP000618931"/>
    </source>
</evidence>
<proteinExistence type="predicted"/>
<dbReference type="Gene3D" id="2.60.40.10">
    <property type="entry name" value="Immunoglobulins"/>
    <property type="match status" value="1"/>
</dbReference>
<feature type="non-terminal residue" evidence="1">
    <location>
        <position position="503"/>
    </location>
</feature>
<dbReference type="CDD" id="cd00146">
    <property type="entry name" value="PKD"/>
    <property type="match status" value="1"/>
</dbReference>
<name>A0ABS0I4C6_9BACT</name>
<dbReference type="SUPFAM" id="SSF75011">
    <property type="entry name" value="3-carboxy-cis,cis-mucoante lactonizing enzyme"/>
    <property type="match status" value="1"/>
</dbReference>
<sequence length="503" mass="53795">MPITSRLWQLNGQGDTLLSRGYAFKNGGYLNLLPLRGGDWLITGCADTTAASNSYDIAYFSVRTDSLGVWRGRPRYLPQYRYNNAPAPVLRLPADGALWAQTVNLTPYVQGTVGGGVDAVQVARLDSAQRVVWRHLYPGRTAAPNGISVAAMAALRDGAYVLVGQKNRAWQSPYGNIVVHSGWLQRLKSNGDTIRLAAEYFGPISEHYDPHEVQATPDGGFVVAGDVYPRRYLPVFDSNASANGFLAKFDSLGTMQWEQRFVGQNAQYPSASIHRVQVLANGQYLLTGIRTTPALSDPNQAFVGAYDRRLGAALAWELPVETQGAQLQTALQPDGTLTLVGQRTIPHTVGGQTSQDQAGLLTRFAGLGAPYQPAADFCRRPPVASAGFALNPAGDTLRLVDFSSGGPRFAQVERWRWHFPDGAYFDGPAPPPHRFAAPGPGPGAAVTLTVTNNLGCSATQTLYPFGRPSAAQQARAWAAQASVWPNPATGAGGATLALAGLPP</sequence>